<keyword evidence="1" id="KW-0732">Signal</keyword>
<evidence type="ECO:0000313" key="2">
    <source>
        <dbReference type="EMBL" id="ORX80316.1"/>
    </source>
</evidence>
<sequence length="153" mass="17136">MKLLFITSLILLIDCAFCTIDKGKYLELENTDKEAYLVAENCEKVYICSDHSKSDLLGLFGDDILDECYYRSKRIGAINVDDGPYTNPNKCSIKGYANISTNDCTLSSSGSVTITKGEFSTASAAYYDIDIVNNRVLTNYGWCTYKYENIDTE</sequence>
<keyword evidence="3" id="KW-1185">Reference proteome</keyword>
<feature type="signal peptide" evidence="1">
    <location>
        <begin position="1"/>
        <end position="18"/>
    </location>
</feature>
<dbReference type="Proteomes" id="UP000193920">
    <property type="component" value="Unassembled WGS sequence"/>
</dbReference>
<feature type="chain" id="PRO_5012937465" description="Cyanovirin-N domain-containing protein" evidence="1">
    <location>
        <begin position="19"/>
        <end position="153"/>
    </location>
</feature>
<dbReference type="AlphaFoldDB" id="A0A1Y1X4N1"/>
<proteinExistence type="predicted"/>
<dbReference type="EMBL" id="MCOG01001480">
    <property type="protein sequence ID" value="ORX80316.1"/>
    <property type="molecule type" value="Genomic_DNA"/>
</dbReference>
<gene>
    <name evidence="2" type="ORF">LY90DRAFT_521737</name>
</gene>
<evidence type="ECO:0008006" key="4">
    <source>
        <dbReference type="Google" id="ProtNLM"/>
    </source>
</evidence>
<reference evidence="2 3" key="1">
    <citation type="submission" date="2016-08" db="EMBL/GenBank/DDBJ databases">
        <title>A Parts List for Fungal Cellulosomes Revealed by Comparative Genomics.</title>
        <authorList>
            <consortium name="DOE Joint Genome Institute"/>
            <person name="Haitjema C.H."/>
            <person name="Gilmore S.P."/>
            <person name="Henske J.K."/>
            <person name="Solomon K.V."/>
            <person name="De Groot R."/>
            <person name="Kuo A."/>
            <person name="Mondo S.J."/>
            <person name="Salamov A.A."/>
            <person name="Labutti K."/>
            <person name="Zhao Z."/>
            <person name="Chiniquy J."/>
            <person name="Barry K."/>
            <person name="Brewer H.M."/>
            <person name="Purvine S.O."/>
            <person name="Wright A.T."/>
            <person name="Boxma B."/>
            <person name="Van Alen T."/>
            <person name="Hackstein J.H."/>
            <person name="Baker S.E."/>
            <person name="Grigoriev I.V."/>
            <person name="O'Malley M.A."/>
        </authorList>
    </citation>
    <scope>NUCLEOTIDE SEQUENCE [LARGE SCALE GENOMIC DNA]</scope>
    <source>
        <strain evidence="2 3">G1</strain>
    </source>
</reference>
<name>A0A1Y1X4N1_9FUNG</name>
<evidence type="ECO:0000313" key="3">
    <source>
        <dbReference type="Proteomes" id="UP000193920"/>
    </source>
</evidence>
<accession>A0A1Y1X4N1</accession>
<organism evidence="2 3">
    <name type="scientific">Neocallimastix californiae</name>
    <dbReference type="NCBI Taxonomy" id="1754190"/>
    <lineage>
        <taxon>Eukaryota</taxon>
        <taxon>Fungi</taxon>
        <taxon>Fungi incertae sedis</taxon>
        <taxon>Chytridiomycota</taxon>
        <taxon>Chytridiomycota incertae sedis</taxon>
        <taxon>Neocallimastigomycetes</taxon>
        <taxon>Neocallimastigales</taxon>
        <taxon>Neocallimastigaceae</taxon>
        <taxon>Neocallimastix</taxon>
    </lineage>
</organism>
<protein>
    <recommendedName>
        <fullName evidence="4">Cyanovirin-N domain-containing protein</fullName>
    </recommendedName>
</protein>
<evidence type="ECO:0000256" key="1">
    <source>
        <dbReference type="SAM" id="SignalP"/>
    </source>
</evidence>
<comment type="caution">
    <text evidence="2">The sequence shown here is derived from an EMBL/GenBank/DDBJ whole genome shotgun (WGS) entry which is preliminary data.</text>
</comment>